<dbReference type="Proteomes" id="UP000034316">
    <property type="component" value="Unassembled WGS sequence"/>
</dbReference>
<evidence type="ECO:0000313" key="3">
    <source>
        <dbReference type="Proteomes" id="UP000034316"/>
    </source>
</evidence>
<reference evidence="2 3" key="1">
    <citation type="journal article" date="2015" name="Nature">
        <title>rRNA introns, odd ribosomes, and small enigmatic genomes across a large radiation of phyla.</title>
        <authorList>
            <person name="Brown C.T."/>
            <person name="Hug L.A."/>
            <person name="Thomas B.C."/>
            <person name="Sharon I."/>
            <person name="Castelle C.J."/>
            <person name="Singh A."/>
            <person name="Wilkins M.J."/>
            <person name="Williams K.H."/>
            <person name="Banfield J.F."/>
        </authorList>
    </citation>
    <scope>NUCLEOTIDE SEQUENCE [LARGE SCALE GENOMIC DNA]</scope>
</reference>
<feature type="non-terminal residue" evidence="2">
    <location>
        <position position="181"/>
    </location>
</feature>
<evidence type="ECO:0000256" key="1">
    <source>
        <dbReference type="SAM" id="Phobius"/>
    </source>
</evidence>
<dbReference type="AlphaFoldDB" id="A0A0G0FJT9"/>
<keyword evidence="1" id="KW-0812">Transmembrane</keyword>
<dbReference type="EMBL" id="LBRB01000035">
    <property type="protein sequence ID" value="KKP87715.1"/>
    <property type="molecule type" value="Genomic_DNA"/>
</dbReference>
<accession>A0A0G0FJT9</accession>
<organism evidence="2 3">
    <name type="scientific">Berkelbacteria bacterium GW2011_GWA2_35_9</name>
    <dbReference type="NCBI Taxonomy" id="1618333"/>
    <lineage>
        <taxon>Bacteria</taxon>
        <taxon>Candidatus Berkelbacteria</taxon>
    </lineage>
</organism>
<protein>
    <submittedName>
        <fullName evidence="2">Uncharacterized protein</fullName>
    </submittedName>
</protein>
<keyword evidence="1" id="KW-1133">Transmembrane helix</keyword>
<name>A0A0G0FJT9_9BACT</name>
<gene>
    <name evidence="2" type="ORF">UR93_C0035G0011</name>
</gene>
<comment type="caution">
    <text evidence="2">The sequence shown here is derived from an EMBL/GenBank/DDBJ whole genome shotgun (WGS) entry which is preliminary data.</text>
</comment>
<sequence>MQRNIQKLVEAEILFLKRLIIGFIIFSISIPNILYAQSTAPTSPTSQVTGGLLRGEEKSQFPAVPPASFEALDTAELTKNANLILDELEFLLADKNPRIVLNSYDKKIINDYYTLSKNEELIKQIGTNDTRIIDEFVTLYESTEAQTELTVDKKAETLLKHIDSIFIQLSHPLVQSNFGLA</sequence>
<keyword evidence="1" id="KW-0472">Membrane</keyword>
<feature type="transmembrane region" description="Helical" evidence="1">
    <location>
        <begin position="20"/>
        <end position="37"/>
    </location>
</feature>
<dbReference type="STRING" id="1618333.UR93_C0035G0011"/>
<proteinExistence type="predicted"/>
<evidence type="ECO:0000313" key="2">
    <source>
        <dbReference type="EMBL" id="KKP87715.1"/>
    </source>
</evidence>